<evidence type="ECO:0000313" key="2">
    <source>
        <dbReference type="Proteomes" id="UP000578091"/>
    </source>
</evidence>
<protein>
    <submittedName>
        <fullName evidence="1">Uncharacterized protein</fullName>
    </submittedName>
</protein>
<evidence type="ECO:0000313" key="1">
    <source>
        <dbReference type="EMBL" id="NZA25432.1"/>
    </source>
</evidence>
<gene>
    <name evidence="1" type="ORF">H0E84_03475</name>
</gene>
<proteinExistence type="predicted"/>
<sequence>MSGPKVVRVVTREEMVAAGERRLREVERVAAAWQARAATLGGLDEASRAAAADRIAALRALLAEDRFDELQAAATRERDFLRSDLAEREGQAVSRAAAVRATRRRRHENRRALLAALAANGSAAAMALAERLRGADEAVQEAALNEAFAWLAEASAEAAASGLNEAQRALAAALGPGGRPHASEEWRAGPDASRDARLTHIDRHISELQVLAEEAVAAPFIARLEAMERAPDDDRRNLMLDSLLLELAEASRAQARLRDRTAEMALLAAEAAPFLDSDAAAALLAEAEACESAGDAARVEALAARCREIVDAAAGELAARLRRETVLEALAGLGYEVREGMETAWAESGRLALRKAAIPGYGVEVGGQAATGRLQMRAVAFDAARDRGRDRDIETLWCDDYRQLEARLHEAGGTIRVERALAVGEVPLKEIAADASSTRRETEAPRQRNR</sequence>
<comment type="caution">
    <text evidence="1">The sequence shown here is derived from an EMBL/GenBank/DDBJ whole genome shotgun (WGS) entry which is preliminary data.</text>
</comment>
<name>A0A853J9H7_9GAMM</name>
<dbReference type="AlphaFoldDB" id="A0A853J9H7"/>
<keyword evidence="2" id="KW-1185">Reference proteome</keyword>
<accession>A0A853J9H7</accession>
<dbReference type="Proteomes" id="UP000578091">
    <property type="component" value="Unassembled WGS sequence"/>
</dbReference>
<organism evidence="1 2">
    <name type="scientific">Luteimonas salinisoli</name>
    <dbReference type="NCBI Taxonomy" id="2752307"/>
    <lineage>
        <taxon>Bacteria</taxon>
        <taxon>Pseudomonadati</taxon>
        <taxon>Pseudomonadota</taxon>
        <taxon>Gammaproteobacteria</taxon>
        <taxon>Lysobacterales</taxon>
        <taxon>Lysobacteraceae</taxon>
        <taxon>Luteimonas</taxon>
    </lineage>
</organism>
<dbReference type="EMBL" id="JACCKA010000027">
    <property type="protein sequence ID" value="NZA25432.1"/>
    <property type="molecule type" value="Genomic_DNA"/>
</dbReference>
<reference evidence="1 2" key="1">
    <citation type="submission" date="2020-07" db="EMBL/GenBank/DDBJ databases">
        <title>Luteimonas sp. SJ-92.</title>
        <authorList>
            <person name="Huang X.-X."/>
            <person name="Xu L."/>
            <person name="Sun J.-Q."/>
        </authorList>
    </citation>
    <scope>NUCLEOTIDE SEQUENCE [LARGE SCALE GENOMIC DNA]</scope>
    <source>
        <strain evidence="1 2">SJ-92</strain>
    </source>
</reference>
<dbReference type="RefSeq" id="WP_180677237.1">
    <property type="nucleotide sequence ID" value="NZ_JACCKA010000027.1"/>
</dbReference>